<evidence type="ECO:0000313" key="2">
    <source>
        <dbReference type="EMBL" id="KFB37030.1"/>
    </source>
</evidence>
<proteinExistence type="predicted"/>
<dbReference type="EMBL" id="KE524818">
    <property type="protein sequence ID" value="KFB37030.1"/>
    <property type="molecule type" value="Genomic_DNA"/>
</dbReference>
<accession>A0A084VGD6</accession>
<feature type="region of interest" description="Disordered" evidence="1">
    <location>
        <begin position="38"/>
        <end position="80"/>
    </location>
</feature>
<name>A0A084VGD6_ANOSI</name>
<keyword evidence="4" id="KW-1185">Reference proteome</keyword>
<dbReference type="EnsemblMetazoa" id="ASIC004224-RA">
    <property type="protein sequence ID" value="ASIC004224-PA"/>
    <property type="gene ID" value="ASIC004224"/>
</dbReference>
<protein>
    <submittedName>
        <fullName evidence="2 3">Pyoverdine synthetase D</fullName>
    </submittedName>
</protein>
<evidence type="ECO:0000256" key="1">
    <source>
        <dbReference type="SAM" id="MobiDB-lite"/>
    </source>
</evidence>
<gene>
    <name evidence="2" type="ORF">ZHAS_00004224</name>
</gene>
<reference evidence="3" key="2">
    <citation type="submission" date="2020-05" db="UniProtKB">
        <authorList>
            <consortium name="EnsemblMetazoa"/>
        </authorList>
    </citation>
    <scope>IDENTIFICATION</scope>
</reference>
<evidence type="ECO:0000313" key="3">
    <source>
        <dbReference type="EnsemblMetazoa" id="ASIC004224-PA"/>
    </source>
</evidence>
<dbReference type="AlphaFoldDB" id="A0A084VGD6"/>
<dbReference type="Proteomes" id="UP000030765">
    <property type="component" value="Unassembled WGS sequence"/>
</dbReference>
<dbReference type="VEuPathDB" id="VectorBase:ASIC004224"/>
<organism evidence="2">
    <name type="scientific">Anopheles sinensis</name>
    <name type="common">Mosquito</name>
    <dbReference type="NCBI Taxonomy" id="74873"/>
    <lineage>
        <taxon>Eukaryota</taxon>
        <taxon>Metazoa</taxon>
        <taxon>Ecdysozoa</taxon>
        <taxon>Arthropoda</taxon>
        <taxon>Hexapoda</taxon>
        <taxon>Insecta</taxon>
        <taxon>Pterygota</taxon>
        <taxon>Neoptera</taxon>
        <taxon>Endopterygota</taxon>
        <taxon>Diptera</taxon>
        <taxon>Nematocera</taxon>
        <taxon>Culicoidea</taxon>
        <taxon>Culicidae</taxon>
        <taxon>Anophelinae</taxon>
        <taxon>Anopheles</taxon>
    </lineage>
</organism>
<sequence>MWEHARRTAMNMQISYRGGWNAGSCRAQLHSFLQQRKRLDNKSHQQWPQPASVHCTANRRKAGKDEQVEPPEGSSPLPLGTGGRVYFDTNSVATGLRAVPIMEIAVRLHLTLVSRFFMRNIVSSSSPSSSLVCWCRRPRGSIHRVIRYPCATWALGSDG</sequence>
<reference evidence="2 4" key="1">
    <citation type="journal article" date="2014" name="BMC Genomics">
        <title>Genome sequence of Anopheles sinensis provides insight into genetics basis of mosquito competence for malaria parasites.</title>
        <authorList>
            <person name="Zhou D."/>
            <person name="Zhang D."/>
            <person name="Ding G."/>
            <person name="Shi L."/>
            <person name="Hou Q."/>
            <person name="Ye Y."/>
            <person name="Xu Y."/>
            <person name="Zhou H."/>
            <person name="Xiong C."/>
            <person name="Li S."/>
            <person name="Yu J."/>
            <person name="Hong S."/>
            <person name="Yu X."/>
            <person name="Zou P."/>
            <person name="Chen C."/>
            <person name="Chang X."/>
            <person name="Wang W."/>
            <person name="Lv Y."/>
            <person name="Sun Y."/>
            <person name="Ma L."/>
            <person name="Shen B."/>
            <person name="Zhu C."/>
        </authorList>
    </citation>
    <scope>NUCLEOTIDE SEQUENCE [LARGE SCALE GENOMIC DNA]</scope>
</reference>
<evidence type="ECO:0000313" key="4">
    <source>
        <dbReference type="Proteomes" id="UP000030765"/>
    </source>
</evidence>
<dbReference type="EMBL" id="ATLV01012845">
    <property type="status" value="NOT_ANNOTATED_CDS"/>
    <property type="molecule type" value="Genomic_DNA"/>
</dbReference>